<comment type="caution">
    <text evidence="4">The sequence shown here is derived from an EMBL/GenBank/DDBJ whole genome shotgun (WGS) entry which is preliminary data.</text>
</comment>
<sequence length="394" mass="42511">MSYWSKTFDGRPEHVSEVREFTRKAIGDYDGVDLVELVASELAGNAVRHSDSGEPGGEFTLHLATFLDRWQVRVDDAGGPKVPHICEPKPIDSIADLDAFGDEVETGRGLALVAAVSSKWGVLGDQAGHAVWVEILMPQEMAARKVFGVRGTVHRGWSAMTLRVDDAAEQNLARIVGGLRAVRLVTTLSQNALSSGLPVRGRAISEWETGLVEPTLDHLMQWSRELGRRLVIVGPDNELRDGSPRPRAGETWEVLQRRRLASPLRNRRLALRLTQKELGELVGVSRDSIQRWEHAHVPPRPIALIVWAHKLECSLALQAIDVPATGLVSGVGGFGVRGGGGVHGHGVHADQPEQPGAVRGGNSNGHSTRGRCDASTVTSGRQVLLGRQGSSGLV</sequence>
<keyword evidence="5" id="KW-1185">Reference proteome</keyword>
<dbReference type="SUPFAM" id="SSF47413">
    <property type="entry name" value="lambda repressor-like DNA-binding domains"/>
    <property type="match status" value="2"/>
</dbReference>
<dbReference type="InterPro" id="IPR001387">
    <property type="entry name" value="Cro/C1-type_HTH"/>
</dbReference>
<keyword evidence="1" id="KW-0808">Transferase</keyword>
<dbReference type="CDD" id="cd00093">
    <property type="entry name" value="HTH_XRE"/>
    <property type="match status" value="2"/>
</dbReference>
<dbReference type="Pfam" id="PF01381">
    <property type="entry name" value="HTH_3"/>
    <property type="match status" value="1"/>
</dbReference>
<dbReference type="InterPro" id="IPR036890">
    <property type="entry name" value="HATPase_C_sf"/>
</dbReference>
<keyword evidence="1" id="KW-0723">Serine/threonine-protein kinase</keyword>
<evidence type="ECO:0000256" key="2">
    <source>
        <dbReference type="SAM" id="MobiDB-lite"/>
    </source>
</evidence>
<dbReference type="CDD" id="cd16936">
    <property type="entry name" value="HATPase_RsbW-like"/>
    <property type="match status" value="1"/>
</dbReference>
<dbReference type="InterPro" id="IPR010982">
    <property type="entry name" value="Lambda_DNA-bd_dom_sf"/>
</dbReference>
<evidence type="ECO:0000256" key="1">
    <source>
        <dbReference type="ARBA" id="ARBA00022527"/>
    </source>
</evidence>
<organism evidence="4 5">
    <name type="scientific">Catenulispora pinistramenti</name>
    <dbReference type="NCBI Taxonomy" id="2705254"/>
    <lineage>
        <taxon>Bacteria</taxon>
        <taxon>Bacillati</taxon>
        <taxon>Actinomycetota</taxon>
        <taxon>Actinomycetes</taxon>
        <taxon>Catenulisporales</taxon>
        <taxon>Catenulisporaceae</taxon>
        <taxon>Catenulispora</taxon>
    </lineage>
</organism>
<evidence type="ECO:0000313" key="4">
    <source>
        <dbReference type="EMBL" id="MBS2547447.1"/>
    </source>
</evidence>
<proteinExistence type="predicted"/>
<dbReference type="PANTHER" id="PTHR35526">
    <property type="entry name" value="ANTI-SIGMA-F FACTOR RSBW-RELATED"/>
    <property type="match status" value="1"/>
</dbReference>
<dbReference type="PANTHER" id="PTHR35526:SF3">
    <property type="entry name" value="ANTI-SIGMA-F FACTOR RSBW"/>
    <property type="match status" value="1"/>
</dbReference>
<feature type="domain" description="HTH cro/C1-type" evidence="3">
    <location>
        <begin position="179"/>
        <end position="233"/>
    </location>
</feature>
<evidence type="ECO:0000259" key="3">
    <source>
        <dbReference type="PROSITE" id="PS50943"/>
    </source>
</evidence>
<gene>
    <name evidence="4" type="ORF">KGQ19_11245</name>
</gene>
<feature type="domain" description="HTH cro/C1-type" evidence="3">
    <location>
        <begin position="264"/>
        <end position="318"/>
    </location>
</feature>
<accession>A0ABS5KN06</accession>
<evidence type="ECO:0000313" key="5">
    <source>
        <dbReference type="Proteomes" id="UP000730482"/>
    </source>
</evidence>
<dbReference type="PROSITE" id="PS50943">
    <property type="entry name" value="HTH_CROC1"/>
    <property type="match status" value="2"/>
</dbReference>
<dbReference type="Gene3D" id="3.30.565.10">
    <property type="entry name" value="Histidine kinase-like ATPase, C-terminal domain"/>
    <property type="match status" value="1"/>
</dbReference>
<dbReference type="Gene3D" id="1.10.260.40">
    <property type="entry name" value="lambda repressor-like DNA-binding domains"/>
    <property type="match status" value="2"/>
</dbReference>
<dbReference type="SUPFAM" id="SSF55874">
    <property type="entry name" value="ATPase domain of HSP90 chaperone/DNA topoisomerase II/histidine kinase"/>
    <property type="match status" value="1"/>
</dbReference>
<protein>
    <submittedName>
        <fullName evidence="4">Helix-turn-helix domain-containing protein</fullName>
    </submittedName>
</protein>
<feature type="region of interest" description="Disordered" evidence="2">
    <location>
        <begin position="342"/>
        <end position="380"/>
    </location>
</feature>
<dbReference type="InterPro" id="IPR003594">
    <property type="entry name" value="HATPase_dom"/>
</dbReference>
<dbReference type="RefSeq" id="WP_212009034.1">
    <property type="nucleotide sequence ID" value="NZ_JAAFYZ010000028.1"/>
</dbReference>
<keyword evidence="1" id="KW-0418">Kinase</keyword>
<dbReference type="InterPro" id="IPR050267">
    <property type="entry name" value="Anti-sigma-factor_SerPK"/>
</dbReference>
<dbReference type="Proteomes" id="UP000730482">
    <property type="component" value="Unassembled WGS sequence"/>
</dbReference>
<dbReference type="Pfam" id="PF13581">
    <property type="entry name" value="HATPase_c_2"/>
    <property type="match status" value="1"/>
</dbReference>
<dbReference type="EMBL" id="JAAFYZ010000028">
    <property type="protein sequence ID" value="MBS2547447.1"/>
    <property type="molecule type" value="Genomic_DNA"/>
</dbReference>
<reference evidence="4 5" key="1">
    <citation type="submission" date="2020-02" db="EMBL/GenBank/DDBJ databases">
        <title>Acidophilic actinobacteria isolated from forest soil.</title>
        <authorList>
            <person name="Golinska P."/>
        </authorList>
    </citation>
    <scope>NUCLEOTIDE SEQUENCE [LARGE SCALE GENOMIC DNA]</scope>
    <source>
        <strain evidence="4 5">NL8</strain>
    </source>
</reference>
<dbReference type="SMART" id="SM00530">
    <property type="entry name" value="HTH_XRE"/>
    <property type="match status" value="2"/>
</dbReference>
<name>A0ABS5KN06_9ACTN</name>